<sequence>MSWRLTPFAVLVSFGLSLINFLLSRLIASKLSSTRVEDKCSATEDVPPKEVPPSEELLSIKAENEKLLHARAELEDKYKRALAESENMRKRLMRQIEEAKIFGIQSFCKDLLDVADVLTKATEVTPQEQGEGKDSAFSNLYEGLKMTEDRSTLDSGTFQSKLLDHDNLHTPGWLLPHFGGRQLCCRPAQYHTYRGLMWFTTPSPLAQVTGFHH</sequence>
<dbReference type="EMBL" id="UZAN01078239">
    <property type="protein sequence ID" value="VDP96286.1"/>
    <property type="molecule type" value="Genomic_DNA"/>
</dbReference>
<dbReference type="GO" id="GO:0051087">
    <property type="term" value="F:protein-folding chaperone binding"/>
    <property type="evidence" value="ECO:0007669"/>
    <property type="project" value="InterPro"/>
</dbReference>
<evidence type="ECO:0000256" key="4">
    <source>
        <dbReference type="SAM" id="Coils"/>
    </source>
</evidence>
<organism evidence="7">
    <name type="scientific">Echinostoma caproni</name>
    <dbReference type="NCBI Taxonomy" id="27848"/>
    <lineage>
        <taxon>Eukaryota</taxon>
        <taxon>Metazoa</taxon>
        <taxon>Spiralia</taxon>
        <taxon>Lophotrochozoa</taxon>
        <taxon>Platyhelminthes</taxon>
        <taxon>Trematoda</taxon>
        <taxon>Digenea</taxon>
        <taxon>Plagiorchiida</taxon>
        <taxon>Echinostomata</taxon>
        <taxon>Echinostomatoidea</taxon>
        <taxon>Echinostomatidae</taxon>
        <taxon>Echinostoma</taxon>
    </lineage>
</organism>
<comment type="similarity">
    <text evidence="1 3">Belongs to the GrpE family.</text>
</comment>
<dbReference type="GO" id="GO:0006457">
    <property type="term" value="P:protein folding"/>
    <property type="evidence" value="ECO:0007669"/>
    <property type="project" value="InterPro"/>
</dbReference>
<dbReference type="GO" id="GO:0042803">
    <property type="term" value="F:protein homodimerization activity"/>
    <property type="evidence" value="ECO:0007669"/>
    <property type="project" value="InterPro"/>
</dbReference>
<name>A0A183BGR4_9TREM</name>
<keyword evidence="4" id="KW-0175">Coiled coil</keyword>
<evidence type="ECO:0000313" key="7">
    <source>
        <dbReference type="WBParaSite" id="ECPE_0001844901-mRNA-1"/>
    </source>
</evidence>
<dbReference type="AlphaFoldDB" id="A0A183BGR4"/>
<keyword evidence="2" id="KW-0143">Chaperone</keyword>
<evidence type="ECO:0000256" key="3">
    <source>
        <dbReference type="RuleBase" id="RU004478"/>
    </source>
</evidence>
<dbReference type="Pfam" id="PF01025">
    <property type="entry name" value="GrpE"/>
    <property type="match status" value="1"/>
</dbReference>
<keyword evidence="6" id="KW-1185">Reference proteome</keyword>
<dbReference type="GO" id="GO:0001405">
    <property type="term" value="C:PAM complex, Tim23 associated import motor"/>
    <property type="evidence" value="ECO:0007669"/>
    <property type="project" value="TreeGrafter"/>
</dbReference>
<dbReference type="GO" id="GO:0030150">
    <property type="term" value="P:protein import into mitochondrial matrix"/>
    <property type="evidence" value="ECO:0007669"/>
    <property type="project" value="TreeGrafter"/>
</dbReference>
<dbReference type="Proteomes" id="UP000272942">
    <property type="component" value="Unassembled WGS sequence"/>
</dbReference>
<dbReference type="PANTHER" id="PTHR21237">
    <property type="entry name" value="GRPE PROTEIN"/>
    <property type="match status" value="1"/>
</dbReference>
<dbReference type="InterPro" id="IPR000740">
    <property type="entry name" value="GrpE"/>
</dbReference>
<evidence type="ECO:0000313" key="5">
    <source>
        <dbReference type="EMBL" id="VDP96286.1"/>
    </source>
</evidence>
<dbReference type="Gene3D" id="3.90.20.20">
    <property type="match status" value="1"/>
</dbReference>
<dbReference type="SUPFAM" id="SSF58014">
    <property type="entry name" value="Coiled-coil domain of nucleotide exchange factor GrpE"/>
    <property type="match status" value="1"/>
</dbReference>
<gene>
    <name evidence="5" type="ORF">ECPE_LOCUS18399</name>
</gene>
<protein>
    <submittedName>
        <fullName evidence="7">Endoplasmic reticulum transmembrane protein</fullName>
    </submittedName>
</protein>
<proteinExistence type="inferred from homology"/>
<dbReference type="GO" id="GO:0000774">
    <property type="term" value="F:adenyl-nucleotide exchange factor activity"/>
    <property type="evidence" value="ECO:0007669"/>
    <property type="project" value="InterPro"/>
</dbReference>
<dbReference type="OrthoDB" id="201635at2759"/>
<dbReference type="GO" id="GO:0051082">
    <property type="term" value="F:unfolded protein binding"/>
    <property type="evidence" value="ECO:0007669"/>
    <property type="project" value="TreeGrafter"/>
</dbReference>
<dbReference type="PRINTS" id="PR00773">
    <property type="entry name" value="GRPEPROTEIN"/>
</dbReference>
<feature type="coiled-coil region" evidence="4">
    <location>
        <begin position="57"/>
        <end position="102"/>
    </location>
</feature>
<evidence type="ECO:0000256" key="1">
    <source>
        <dbReference type="ARBA" id="ARBA00009054"/>
    </source>
</evidence>
<dbReference type="PANTHER" id="PTHR21237:SF23">
    <property type="entry name" value="GRPE PROTEIN HOMOLOG, MITOCHONDRIAL"/>
    <property type="match status" value="1"/>
</dbReference>
<reference evidence="5 6" key="2">
    <citation type="submission" date="2018-11" db="EMBL/GenBank/DDBJ databases">
        <authorList>
            <consortium name="Pathogen Informatics"/>
        </authorList>
    </citation>
    <scope>NUCLEOTIDE SEQUENCE [LARGE SCALE GENOMIC DNA]</scope>
    <source>
        <strain evidence="5 6">Egypt</strain>
    </source>
</reference>
<reference evidence="7" key="1">
    <citation type="submission" date="2016-06" db="UniProtKB">
        <authorList>
            <consortium name="WormBaseParasite"/>
        </authorList>
    </citation>
    <scope>IDENTIFICATION</scope>
</reference>
<evidence type="ECO:0000256" key="2">
    <source>
        <dbReference type="ARBA" id="ARBA00023186"/>
    </source>
</evidence>
<evidence type="ECO:0000313" key="6">
    <source>
        <dbReference type="Proteomes" id="UP000272942"/>
    </source>
</evidence>
<dbReference type="WBParaSite" id="ECPE_0001844901-mRNA-1">
    <property type="protein sequence ID" value="ECPE_0001844901-mRNA-1"/>
    <property type="gene ID" value="ECPE_0001844901"/>
</dbReference>
<dbReference type="InterPro" id="IPR013805">
    <property type="entry name" value="GrpE_CC"/>
</dbReference>
<accession>A0A183BGR4</accession>